<evidence type="ECO:0000256" key="7">
    <source>
        <dbReference type="ARBA" id="ARBA00023288"/>
    </source>
</evidence>
<dbReference type="AlphaFoldDB" id="A0A6I0EYY9"/>
<reference evidence="10 11" key="1">
    <citation type="submission" date="2019-10" db="EMBL/GenBank/DDBJ databases">
        <title>Alkaliphilus serpentinus sp. nov. and Alkaliphilus pronyensis sp. nov., two novel anaerobic alkaliphilic species isolated from the serpentinized-hosted hydrothermal field of the Prony Bay (New Caledonia).</title>
        <authorList>
            <person name="Postec A."/>
        </authorList>
    </citation>
    <scope>NUCLEOTIDE SEQUENCE [LARGE SCALE GENOMIC DNA]</scope>
    <source>
        <strain evidence="10 11">LacV</strain>
    </source>
</reference>
<sequence>MKKKLILLTMLFIVVFTTSCWSRREIEDLGFVMGLGVSKTEDGFYRVVAQLANPNYIVAESPEPTSIYTIMKAEGLTVFDALRNLSKIGKRRLYIAHLSTIVIHEDVAKEGLRKIMSLFVQDMELRLASNILISRVPPEEIFDTPNRIAATPAVALEIIADNYGANSKIYVSDLLKAVDAASNPSMNYVTALVEKLSPPTKNEFPQLILSKIAVFKNDKLAGYLDHEDGQAYNLITNNFQIGLIVFETKDGSDKIVIEVLNSEAKITPKFINNQVHFDVKLEVEGSIAERMPLHLKYYQIDFNEIQEQFDIVLKDKLKRAFFIAQQHYKIDYFNFYKYFYREYPKEFKDMMDNWNNVFSNAKINIEINSKIEHTALNKNRGRI</sequence>
<dbReference type="Proteomes" id="UP000432715">
    <property type="component" value="Unassembled WGS sequence"/>
</dbReference>
<keyword evidence="5" id="KW-0472">Membrane</keyword>
<keyword evidence="3" id="KW-0309">Germination</keyword>
<dbReference type="GO" id="GO:0009847">
    <property type="term" value="P:spore germination"/>
    <property type="evidence" value="ECO:0007669"/>
    <property type="project" value="InterPro"/>
</dbReference>
<dbReference type="RefSeq" id="WP_151861038.1">
    <property type="nucleotide sequence ID" value="NZ_WBZC01000024.1"/>
</dbReference>
<comment type="similarity">
    <text evidence="2">Belongs to the GerABKC lipoprotein family.</text>
</comment>
<gene>
    <name evidence="10" type="ORF">F8154_07730</name>
</gene>
<keyword evidence="4" id="KW-0732">Signal</keyword>
<comment type="subcellular location">
    <subcellularLocation>
        <location evidence="1">Membrane</location>
        <topology evidence="1">Lipid-anchor</topology>
    </subcellularLocation>
</comment>
<dbReference type="OrthoDB" id="9816067at2"/>
<evidence type="ECO:0000256" key="2">
    <source>
        <dbReference type="ARBA" id="ARBA00007886"/>
    </source>
</evidence>
<keyword evidence="6" id="KW-0564">Palmitate</keyword>
<keyword evidence="11" id="KW-1185">Reference proteome</keyword>
<feature type="domain" description="Spore germination protein N-terminal" evidence="9">
    <location>
        <begin position="23"/>
        <end position="193"/>
    </location>
</feature>
<dbReference type="Gene3D" id="3.30.300.210">
    <property type="entry name" value="Nutrient germinant receptor protein C, domain 3"/>
    <property type="match status" value="1"/>
</dbReference>
<dbReference type="InterPro" id="IPR008844">
    <property type="entry name" value="Spore_GerAC-like"/>
</dbReference>
<dbReference type="EMBL" id="WBZC01000024">
    <property type="protein sequence ID" value="KAB3534868.1"/>
    <property type="molecule type" value="Genomic_DNA"/>
</dbReference>
<dbReference type="PROSITE" id="PS51257">
    <property type="entry name" value="PROKAR_LIPOPROTEIN"/>
    <property type="match status" value="1"/>
</dbReference>
<dbReference type="InterPro" id="IPR046953">
    <property type="entry name" value="Spore_GerAC-like_C"/>
</dbReference>
<evidence type="ECO:0000256" key="4">
    <source>
        <dbReference type="ARBA" id="ARBA00022729"/>
    </source>
</evidence>
<organism evidence="10 11">
    <name type="scientific">Alkaliphilus pronyensis</name>
    <dbReference type="NCBI Taxonomy" id="1482732"/>
    <lineage>
        <taxon>Bacteria</taxon>
        <taxon>Bacillati</taxon>
        <taxon>Bacillota</taxon>
        <taxon>Clostridia</taxon>
        <taxon>Peptostreptococcales</taxon>
        <taxon>Natronincolaceae</taxon>
        <taxon>Alkaliphilus</taxon>
    </lineage>
</organism>
<comment type="caution">
    <text evidence="10">The sequence shown here is derived from an EMBL/GenBank/DDBJ whole genome shotgun (WGS) entry which is preliminary data.</text>
</comment>
<evidence type="ECO:0000256" key="3">
    <source>
        <dbReference type="ARBA" id="ARBA00022544"/>
    </source>
</evidence>
<feature type="domain" description="Spore germination GerAC-like C-terminal" evidence="8">
    <location>
        <begin position="211"/>
        <end position="374"/>
    </location>
</feature>
<dbReference type="InterPro" id="IPR038501">
    <property type="entry name" value="Spore_GerAC_C_sf"/>
</dbReference>
<accession>A0A6I0EYY9</accession>
<dbReference type="PANTHER" id="PTHR35789:SF1">
    <property type="entry name" value="SPORE GERMINATION PROTEIN B3"/>
    <property type="match status" value="1"/>
</dbReference>
<evidence type="ECO:0000313" key="10">
    <source>
        <dbReference type="EMBL" id="KAB3534868.1"/>
    </source>
</evidence>
<evidence type="ECO:0000259" key="9">
    <source>
        <dbReference type="Pfam" id="PF25198"/>
    </source>
</evidence>
<evidence type="ECO:0000259" key="8">
    <source>
        <dbReference type="Pfam" id="PF05504"/>
    </source>
</evidence>
<dbReference type="PANTHER" id="PTHR35789">
    <property type="entry name" value="SPORE GERMINATION PROTEIN B3"/>
    <property type="match status" value="1"/>
</dbReference>
<dbReference type="Gene3D" id="6.20.190.10">
    <property type="entry name" value="Nutrient germinant receptor protein C, domain 1"/>
    <property type="match status" value="1"/>
</dbReference>
<evidence type="ECO:0000256" key="1">
    <source>
        <dbReference type="ARBA" id="ARBA00004635"/>
    </source>
</evidence>
<dbReference type="GO" id="GO:0016020">
    <property type="term" value="C:membrane"/>
    <property type="evidence" value="ECO:0007669"/>
    <property type="project" value="UniProtKB-SubCell"/>
</dbReference>
<dbReference type="Pfam" id="PF25198">
    <property type="entry name" value="Spore_GerAC_N"/>
    <property type="match status" value="1"/>
</dbReference>
<proteinExistence type="inferred from homology"/>
<name>A0A6I0EYY9_9FIRM</name>
<evidence type="ECO:0000256" key="5">
    <source>
        <dbReference type="ARBA" id="ARBA00023136"/>
    </source>
</evidence>
<keyword evidence="7" id="KW-0449">Lipoprotein</keyword>
<dbReference type="Pfam" id="PF05504">
    <property type="entry name" value="Spore_GerAC"/>
    <property type="match status" value="1"/>
</dbReference>
<dbReference type="NCBIfam" id="TIGR02887">
    <property type="entry name" value="spore_ger_x_C"/>
    <property type="match status" value="1"/>
</dbReference>
<evidence type="ECO:0000313" key="11">
    <source>
        <dbReference type="Proteomes" id="UP000432715"/>
    </source>
</evidence>
<evidence type="ECO:0000256" key="6">
    <source>
        <dbReference type="ARBA" id="ARBA00023139"/>
    </source>
</evidence>
<dbReference type="InterPro" id="IPR057336">
    <property type="entry name" value="GerAC_N"/>
</dbReference>
<protein>
    <submittedName>
        <fullName evidence="10">Ger(X)C family spore germination protein</fullName>
    </submittedName>
</protein>